<reference evidence="1 2" key="1">
    <citation type="submission" date="2020-07" db="EMBL/GenBank/DDBJ databases">
        <title>Sequencing the genomes of 1000 actinobacteria strains.</title>
        <authorList>
            <person name="Klenk H.-P."/>
        </authorList>
    </citation>
    <scope>NUCLEOTIDE SEQUENCE [LARGE SCALE GENOMIC DNA]</scope>
    <source>
        <strain evidence="1 2">DSM 18248</strain>
    </source>
</reference>
<name>A0A7Y9YH42_9ACTN</name>
<evidence type="ECO:0000313" key="2">
    <source>
        <dbReference type="Proteomes" id="UP000537326"/>
    </source>
</evidence>
<accession>A0A7Y9YH42</accession>
<comment type="caution">
    <text evidence="1">The sequence shown here is derived from an EMBL/GenBank/DDBJ whole genome shotgun (WGS) entry which is preliminary data.</text>
</comment>
<proteinExistence type="predicted"/>
<keyword evidence="2" id="KW-1185">Reference proteome</keyword>
<sequence>MRTRILLTTAVAVLLLGAGLVAVRLLGIPGSTLGEAVALAPADAQRYTFTDWAAVREEVGASASEGDLAELLDAGFDADLTSASGLVASAPLLSAEFGWSPATVDWELLAQSPEGAVEIVALGEASAESVTDRLAALGYQRPDEDDGVWVGGTELLAGIAGRTGLSATPTLQYVAVRDGLLWAGDRQPYLETALASTDGPAEAVADLADSFRESPAAAVVYTADHACESLAMGQADETDQATADQLLAAAGKINPVTAFAMGLLPGGDAEVLLGFENDDQARTNADTRAVLAAGPAPGQGGDFSDRFAVREVTAEGTMVRLSLEPEPSAFVLSDLSSGPVLFASC</sequence>
<evidence type="ECO:0000313" key="1">
    <source>
        <dbReference type="EMBL" id="NYI11549.1"/>
    </source>
</evidence>
<dbReference type="EMBL" id="JACBZI010000001">
    <property type="protein sequence ID" value="NYI11549.1"/>
    <property type="molecule type" value="Genomic_DNA"/>
</dbReference>
<dbReference type="Proteomes" id="UP000537326">
    <property type="component" value="Unassembled WGS sequence"/>
</dbReference>
<gene>
    <name evidence="1" type="ORF">BKA05_003064</name>
</gene>
<protein>
    <submittedName>
        <fullName evidence="1">Uncharacterized protein</fullName>
    </submittedName>
</protein>
<organism evidence="1 2">
    <name type="scientific">Nocardioides marinus</name>
    <dbReference type="NCBI Taxonomy" id="374514"/>
    <lineage>
        <taxon>Bacteria</taxon>
        <taxon>Bacillati</taxon>
        <taxon>Actinomycetota</taxon>
        <taxon>Actinomycetes</taxon>
        <taxon>Propionibacteriales</taxon>
        <taxon>Nocardioidaceae</taxon>
        <taxon>Nocardioides</taxon>
    </lineage>
</organism>
<dbReference type="RefSeq" id="WP_179532228.1">
    <property type="nucleotide sequence ID" value="NZ_BAAAPP010000006.1"/>
</dbReference>
<dbReference type="AlphaFoldDB" id="A0A7Y9YH42"/>